<keyword evidence="3" id="KW-0813">Transport</keyword>
<evidence type="ECO:0000256" key="4">
    <source>
        <dbReference type="ARBA" id="ARBA00022729"/>
    </source>
</evidence>
<feature type="region of interest" description="Disordered" evidence="5">
    <location>
        <begin position="32"/>
        <end position="75"/>
    </location>
</feature>
<dbReference type="PANTHER" id="PTHR30532">
    <property type="entry name" value="IRON III DICITRATE-BINDING PERIPLASMIC PROTEIN"/>
    <property type="match status" value="1"/>
</dbReference>
<gene>
    <name evidence="8" type="ORF">BCM02_105243</name>
</gene>
<evidence type="ECO:0000256" key="1">
    <source>
        <dbReference type="ARBA" id="ARBA00004196"/>
    </source>
</evidence>
<dbReference type="SUPFAM" id="SSF53807">
    <property type="entry name" value="Helical backbone' metal receptor"/>
    <property type="match status" value="1"/>
</dbReference>
<evidence type="ECO:0000256" key="5">
    <source>
        <dbReference type="SAM" id="MobiDB-lite"/>
    </source>
</evidence>
<dbReference type="InterPro" id="IPR051313">
    <property type="entry name" value="Bact_iron-sidero_bind"/>
</dbReference>
<feature type="chain" id="PRO_5038444847" evidence="6">
    <location>
        <begin position="29"/>
        <end position="355"/>
    </location>
</feature>
<dbReference type="Pfam" id="PF01497">
    <property type="entry name" value="Peripla_BP_2"/>
    <property type="match status" value="1"/>
</dbReference>
<keyword evidence="4 6" id="KW-0732">Signal</keyword>
<keyword evidence="9" id="KW-1185">Reference proteome</keyword>
<feature type="compositionally biased region" description="Polar residues" evidence="5">
    <location>
        <begin position="45"/>
        <end position="57"/>
    </location>
</feature>
<proteinExistence type="inferred from homology"/>
<reference evidence="8 9" key="1">
    <citation type="submission" date="2019-07" db="EMBL/GenBank/DDBJ databases">
        <title>Genomic Encyclopedia of Type Strains, Phase III (KMG-III): the genomes of soil and plant-associated and newly described type strains.</title>
        <authorList>
            <person name="Whitman W."/>
        </authorList>
    </citation>
    <scope>NUCLEOTIDE SEQUENCE [LARGE SCALE GENOMIC DNA]</scope>
    <source>
        <strain evidence="8 9">BL24</strain>
    </source>
</reference>
<dbReference type="AlphaFoldDB" id="A0A5S5C6B3"/>
<evidence type="ECO:0000256" key="3">
    <source>
        <dbReference type="ARBA" id="ARBA00022448"/>
    </source>
</evidence>
<evidence type="ECO:0000313" key="8">
    <source>
        <dbReference type="EMBL" id="TYP74699.1"/>
    </source>
</evidence>
<dbReference type="InterPro" id="IPR002491">
    <property type="entry name" value="ABC_transptr_periplasmic_BD"/>
</dbReference>
<protein>
    <submittedName>
        <fullName evidence="8">Iron complex transport system substrate-binding protein</fullName>
    </submittedName>
</protein>
<dbReference type="PROSITE" id="PS50983">
    <property type="entry name" value="FE_B12_PBP"/>
    <property type="match status" value="1"/>
</dbReference>
<evidence type="ECO:0000259" key="7">
    <source>
        <dbReference type="PROSITE" id="PS50983"/>
    </source>
</evidence>
<dbReference type="EMBL" id="VNHS01000005">
    <property type="protein sequence ID" value="TYP74699.1"/>
    <property type="molecule type" value="Genomic_DNA"/>
</dbReference>
<dbReference type="Gene3D" id="3.40.50.1980">
    <property type="entry name" value="Nitrogenase molybdenum iron protein domain"/>
    <property type="match status" value="2"/>
</dbReference>
<dbReference type="OrthoDB" id="2417096at2"/>
<evidence type="ECO:0000313" key="9">
    <source>
        <dbReference type="Proteomes" id="UP000323257"/>
    </source>
</evidence>
<feature type="domain" description="Fe/B12 periplasmic-binding" evidence="7">
    <location>
        <begin position="99"/>
        <end position="355"/>
    </location>
</feature>
<evidence type="ECO:0000256" key="6">
    <source>
        <dbReference type="SAM" id="SignalP"/>
    </source>
</evidence>
<feature type="signal peptide" evidence="6">
    <location>
        <begin position="1"/>
        <end position="28"/>
    </location>
</feature>
<dbReference type="Proteomes" id="UP000323257">
    <property type="component" value="Unassembled WGS sequence"/>
</dbReference>
<comment type="similarity">
    <text evidence="2">Belongs to the bacterial solute-binding protein 8 family.</text>
</comment>
<dbReference type="RefSeq" id="WP_148929937.1">
    <property type="nucleotide sequence ID" value="NZ_VNHS01000005.1"/>
</dbReference>
<organism evidence="8 9">
    <name type="scientific">Paenibacillus methanolicus</name>
    <dbReference type="NCBI Taxonomy" id="582686"/>
    <lineage>
        <taxon>Bacteria</taxon>
        <taxon>Bacillati</taxon>
        <taxon>Bacillota</taxon>
        <taxon>Bacilli</taxon>
        <taxon>Bacillales</taxon>
        <taxon>Paenibacillaceae</taxon>
        <taxon>Paenibacillus</taxon>
    </lineage>
</organism>
<comment type="caution">
    <text evidence="8">The sequence shown here is derived from an EMBL/GenBank/DDBJ whole genome shotgun (WGS) entry which is preliminary data.</text>
</comment>
<dbReference type="GO" id="GO:0030288">
    <property type="term" value="C:outer membrane-bounded periplasmic space"/>
    <property type="evidence" value="ECO:0007669"/>
    <property type="project" value="TreeGrafter"/>
</dbReference>
<dbReference type="GO" id="GO:1901678">
    <property type="term" value="P:iron coordination entity transport"/>
    <property type="evidence" value="ECO:0007669"/>
    <property type="project" value="UniProtKB-ARBA"/>
</dbReference>
<name>A0A5S5C6B3_9BACL</name>
<sequence>MNVTPNNYIRKGRAALLAALILTGGALAGCGSSADSEQAGAPASNAASGQTSGTTVNAGREATGNDAASAAQGAEHSEAAYPLTVTDELGHEMTIPAKPVRVFAPMMEDSMVALGIQPAMQWSNGVEPQLYLQDRLSGVPEMSFASGPPSAEAVLAQTPDLIVLHNKFYAENGVYEQYAKIAPTYVFESASDDLRSSIATLGKLLGVPDKAEEAATRYAEQVASAKEKLAGIAEGKKAAIIRFNAKGMFFLSGDTYSGAVLAQDLGFGQSELVKGGAFEVSLEILPQLEADYIFLVNDGHLGDAALADLKASGIWQNVPAVKNGSVYETSSGYWLSGGYIAQGKVIDDVLGFLAP</sequence>
<dbReference type="PANTHER" id="PTHR30532:SF1">
    <property type="entry name" value="IRON(3+)-HYDROXAMATE-BINDING PROTEIN FHUD"/>
    <property type="match status" value="1"/>
</dbReference>
<evidence type="ECO:0000256" key="2">
    <source>
        <dbReference type="ARBA" id="ARBA00008814"/>
    </source>
</evidence>
<accession>A0A5S5C6B3</accession>
<comment type="subcellular location">
    <subcellularLocation>
        <location evidence="1">Cell envelope</location>
    </subcellularLocation>
</comment>